<evidence type="ECO:0000256" key="5">
    <source>
        <dbReference type="ARBA" id="ARBA00022840"/>
    </source>
</evidence>
<comment type="catalytic activity">
    <reaction evidence="8">
        <text>L-aspartate + L-glutamine + ATP + H2O = L-asparagine + L-glutamate + AMP + diphosphate + H(+)</text>
        <dbReference type="Rhea" id="RHEA:12228"/>
        <dbReference type="ChEBI" id="CHEBI:15377"/>
        <dbReference type="ChEBI" id="CHEBI:15378"/>
        <dbReference type="ChEBI" id="CHEBI:29985"/>
        <dbReference type="ChEBI" id="CHEBI:29991"/>
        <dbReference type="ChEBI" id="CHEBI:30616"/>
        <dbReference type="ChEBI" id="CHEBI:33019"/>
        <dbReference type="ChEBI" id="CHEBI:58048"/>
        <dbReference type="ChEBI" id="CHEBI:58359"/>
        <dbReference type="ChEBI" id="CHEBI:456215"/>
        <dbReference type="EC" id="6.3.5.4"/>
    </reaction>
</comment>
<sequence length="680" mass="75157">MCGIAGFVAPSLHDGETPEVMTSMLSLIRHRGPDEAGYYLDDGIAMGTARLSIVDLATGAQPMADPTDRYWICFNGELYNHIELREELRGLGRRFRTRSDTEVFLQAWAQWGPACLPRFNGAFAAAIRDVRSGDLFLARDRYGKRPLFYVDREGCGAQGAGNGEFLFASEMKAFRAFPGFRFELDPHELASTFAVWTPLPDRTPFKHIRQLPMGCCLTVRDGRAVLGDYAELELDVPPFTGSEREAAALVRDALRESVEMRLRSDVEVGVYLSGGLDSSIVTRLTTDLSSHEVRTFSVEFDDAVFDESSSQQVVASHLGTRHSSIAVSSADIAANFRSAVYHAEVPAFRAAFVPMFLLSRHARDAGIKVILSGEGADEAFLGYSLFRETLLRASWSELSDDERMARLGSLHPELSHFGPANRARMKGLFEQFAVERLPGLFSHELRYQNGRFAARLLKRHDEPFADLMALTDATPGYAALSPVRKAQWLEFKTLLPGYLLSTQGERMSLAHGVENRCPFLDPTVVRAAASINLRFDDGLDEKAILKKAFRGELPESSLTRRKQPYRAPGAAVFKQQQPDYLELLLSATELEKIGGIDPVFARKLVKKIMATPTDEISTKEDQAFVYLLSTAVLNQQFVLGQEIPGESTAPADFKVNTIIDQRNSRGSTPAGRGLPSAGGI</sequence>
<dbReference type="InterPro" id="IPR033738">
    <property type="entry name" value="AsnB_N"/>
</dbReference>
<dbReference type="Pfam" id="PF00733">
    <property type="entry name" value="Asn_synthase"/>
    <property type="match status" value="1"/>
</dbReference>
<proteinExistence type="inferred from homology"/>
<dbReference type="InterPro" id="IPR029055">
    <property type="entry name" value="Ntn_hydrolases_N"/>
</dbReference>
<comment type="similarity">
    <text evidence="2">Belongs to the asparagine synthetase family.</text>
</comment>
<dbReference type="PANTHER" id="PTHR43284">
    <property type="entry name" value="ASPARAGINE SYNTHETASE (GLUTAMINE-HYDROLYZING)"/>
    <property type="match status" value="1"/>
</dbReference>
<evidence type="ECO:0000259" key="10">
    <source>
        <dbReference type="PROSITE" id="PS51278"/>
    </source>
</evidence>
<evidence type="ECO:0000256" key="8">
    <source>
        <dbReference type="ARBA" id="ARBA00048741"/>
    </source>
</evidence>
<gene>
    <name evidence="11" type="primary">asnB</name>
    <name evidence="11" type="ORF">ACFQ2K_45615</name>
</gene>
<evidence type="ECO:0000256" key="7">
    <source>
        <dbReference type="ARBA" id="ARBA00022962"/>
    </source>
</evidence>
<keyword evidence="4" id="KW-0547">Nucleotide-binding</keyword>
<dbReference type="EMBL" id="JBHTGL010000008">
    <property type="protein sequence ID" value="MFD0628824.1"/>
    <property type="molecule type" value="Genomic_DNA"/>
</dbReference>
<evidence type="ECO:0000256" key="6">
    <source>
        <dbReference type="ARBA" id="ARBA00022888"/>
    </source>
</evidence>
<evidence type="ECO:0000256" key="2">
    <source>
        <dbReference type="ARBA" id="ARBA00005752"/>
    </source>
</evidence>
<dbReference type="NCBIfam" id="TIGR01536">
    <property type="entry name" value="asn_synth_AEB"/>
    <property type="match status" value="1"/>
</dbReference>
<evidence type="ECO:0000256" key="1">
    <source>
        <dbReference type="ARBA" id="ARBA00005187"/>
    </source>
</evidence>
<name>A0ABW2X568_9ACTN</name>
<dbReference type="PANTHER" id="PTHR43284:SF1">
    <property type="entry name" value="ASPARAGINE SYNTHETASE"/>
    <property type="match status" value="1"/>
</dbReference>
<evidence type="ECO:0000256" key="4">
    <source>
        <dbReference type="ARBA" id="ARBA00022741"/>
    </source>
</evidence>
<feature type="domain" description="Glutamine amidotransferase type-2" evidence="10">
    <location>
        <begin position="2"/>
        <end position="222"/>
    </location>
</feature>
<keyword evidence="5" id="KW-0067">ATP-binding</keyword>
<dbReference type="SUPFAM" id="SSF52402">
    <property type="entry name" value="Adenine nucleotide alpha hydrolases-like"/>
    <property type="match status" value="1"/>
</dbReference>
<keyword evidence="7" id="KW-0315">Glutamine amidotransferase</keyword>
<dbReference type="InterPro" id="IPR006426">
    <property type="entry name" value="Asn_synth_AEB"/>
</dbReference>
<keyword evidence="6" id="KW-0028">Amino-acid biosynthesis</keyword>
<keyword evidence="6" id="KW-0061">Asparagine biosynthesis</keyword>
<dbReference type="InterPro" id="IPR014729">
    <property type="entry name" value="Rossmann-like_a/b/a_fold"/>
</dbReference>
<protein>
    <recommendedName>
        <fullName evidence="3">asparagine synthase (glutamine-hydrolyzing)</fullName>
        <ecNumber evidence="3">6.3.5.4</ecNumber>
    </recommendedName>
</protein>
<dbReference type="Gene3D" id="3.60.20.10">
    <property type="entry name" value="Glutamine Phosphoribosylpyrophosphate, subunit 1, domain 1"/>
    <property type="match status" value="1"/>
</dbReference>
<dbReference type="InterPro" id="IPR051786">
    <property type="entry name" value="ASN_synthetase/amidase"/>
</dbReference>
<dbReference type="CDD" id="cd00712">
    <property type="entry name" value="AsnB"/>
    <property type="match status" value="1"/>
</dbReference>
<keyword evidence="12" id="KW-1185">Reference proteome</keyword>
<dbReference type="Proteomes" id="UP001596915">
    <property type="component" value="Unassembled WGS sequence"/>
</dbReference>
<evidence type="ECO:0000256" key="9">
    <source>
        <dbReference type="SAM" id="MobiDB-lite"/>
    </source>
</evidence>
<dbReference type="SUPFAM" id="SSF56235">
    <property type="entry name" value="N-terminal nucleophile aminohydrolases (Ntn hydrolases)"/>
    <property type="match status" value="1"/>
</dbReference>
<evidence type="ECO:0000256" key="3">
    <source>
        <dbReference type="ARBA" id="ARBA00012737"/>
    </source>
</evidence>
<evidence type="ECO:0000313" key="12">
    <source>
        <dbReference type="Proteomes" id="UP001596915"/>
    </source>
</evidence>
<feature type="region of interest" description="Disordered" evidence="9">
    <location>
        <begin position="661"/>
        <end position="680"/>
    </location>
</feature>
<keyword evidence="11" id="KW-0436">Ligase</keyword>
<dbReference type="EC" id="6.3.5.4" evidence="3"/>
<accession>A0ABW2X568</accession>
<dbReference type="GO" id="GO:0004066">
    <property type="term" value="F:asparagine synthase (glutamine-hydrolyzing) activity"/>
    <property type="evidence" value="ECO:0007669"/>
    <property type="project" value="UniProtKB-EC"/>
</dbReference>
<dbReference type="PIRSF" id="PIRSF001589">
    <property type="entry name" value="Asn_synthetase_glu-h"/>
    <property type="match status" value="1"/>
</dbReference>
<reference evidence="12" key="1">
    <citation type="journal article" date="2019" name="Int. J. Syst. Evol. Microbiol.">
        <title>The Global Catalogue of Microorganisms (GCM) 10K type strain sequencing project: providing services to taxonomists for standard genome sequencing and annotation.</title>
        <authorList>
            <consortium name="The Broad Institute Genomics Platform"/>
            <consortium name="The Broad Institute Genome Sequencing Center for Infectious Disease"/>
            <person name="Wu L."/>
            <person name="Ma J."/>
        </authorList>
    </citation>
    <scope>NUCLEOTIDE SEQUENCE [LARGE SCALE GENOMIC DNA]</scope>
    <source>
        <strain evidence="12">JCM 12607</strain>
    </source>
</reference>
<comment type="pathway">
    <text evidence="1">Amino-acid biosynthesis; L-asparagine biosynthesis; L-asparagine from L-aspartate (L-Gln route): step 1/1.</text>
</comment>
<dbReference type="PROSITE" id="PS51278">
    <property type="entry name" value="GATASE_TYPE_2"/>
    <property type="match status" value="1"/>
</dbReference>
<comment type="caution">
    <text evidence="11">The sequence shown here is derived from an EMBL/GenBank/DDBJ whole genome shotgun (WGS) entry which is preliminary data.</text>
</comment>
<dbReference type="CDD" id="cd01991">
    <property type="entry name" value="Asn_synthase_B_C"/>
    <property type="match status" value="1"/>
</dbReference>
<dbReference type="InterPro" id="IPR001962">
    <property type="entry name" value="Asn_synthase"/>
</dbReference>
<dbReference type="Pfam" id="PF13537">
    <property type="entry name" value="GATase_7"/>
    <property type="match status" value="1"/>
</dbReference>
<organism evidence="11 12">
    <name type="scientific">Streptomyces sanglieri</name>
    <dbReference type="NCBI Taxonomy" id="193460"/>
    <lineage>
        <taxon>Bacteria</taxon>
        <taxon>Bacillati</taxon>
        <taxon>Actinomycetota</taxon>
        <taxon>Actinomycetes</taxon>
        <taxon>Kitasatosporales</taxon>
        <taxon>Streptomycetaceae</taxon>
        <taxon>Streptomyces</taxon>
    </lineage>
</organism>
<evidence type="ECO:0000313" key="11">
    <source>
        <dbReference type="EMBL" id="MFD0628824.1"/>
    </source>
</evidence>
<dbReference type="InterPro" id="IPR017932">
    <property type="entry name" value="GATase_2_dom"/>
</dbReference>
<dbReference type="Gene3D" id="3.40.50.620">
    <property type="entry name" value="HUPs"/>
    <property type="match status" value="1"/>
</dbReference>